<feature type="compositionally biased region" description="Polar residues" evidence="5">
    <location>
        <begin position="255"/>
        <end position="276"/>
    </location>
</feature>
<comment type="caution">
    <text evidence="7">The sequence shown here is derived from an EMBL/GenBank/DDBJ whole genome shotgun (WGS) entry which is preliminary data.</text>
</comment>
<feature type="region of interest" description="Disordered" evidence="5">
    <location>
        <begin position="219"/>
        <end position="299"/>
    </location>
</feature>
<feature type="transmembrane region" description="Helical" evidence="6">
    <location>
        <begin position="602"/>
        <end position="624"/>
    </location>
</feature>
<feature type="transmembrane region" description="Helical" evidence="6">
    <location>
        <begin position="144"/>
        <end position="164"/>
    </location>
</feature>
<evidence type="ECO:0000256" key="6">
    <source>
        <dbReference type="SAM" id="Phobius"/>
    </source>
</evidence>
<feature type="transmembrane region" description="Helical" evidence="6">
    <location>
        <begin position="379"/>
        <end position="397"/>
    </location>
</feature>
<comment type="subcellular location">
    <subcellularLocation>
        <location evidence="1">Membrane</location>
        <topology evidence="1">Multi-pass membrane protein</topology>
    </subcellularLocation>
</comment>
<feature type="transmembrane region" description="Helical" evidence="6">
    <location>
        <begin position="118"/>
        <end position="138"/>
    </location>
</feature>
<evidence type="ECO:0000256" key="4">
    <source>
        <dbReference type="ARBA" id="ARBA00023136"/>
    </source>
</evidence>
<protein>
    <submittedName>
        <fullName evidence="7">Uncharacterized protein</fullName>
    </submittedName>
</protein>
<organism evidence="7 8">
    <name type="scientific">Clavispora lusitaniae</name>
    <name type="common">Candida lusitaniae</name>
    <dbReference type="NCBI Taxonomy" id="36911"/>
    <lineage>
        <taxon>Eukaryota</taxon>
        <taxon>Fungi</taxon>
        <taxon>Dikarya</taxon>
        <taxon>Ascomycota</taxon>
        <taxon>Saccharomycotina</taxon>
        <taxon>Pichiomycetes</taxon>
        <taxon>Metschnikowiaceae</taxon>
        <taxon>Clavispora</taxon>
    </lineage>
</organism>
<feature type="transmembrane region" description="Helical" evidence="6">
    <location>
        <begin position="570"/>
        <end position="590"/>
    </location>
</feature>
<dbReference type="AlphaFoldDB" id="A0AA91PX36"/>
<feature type="transmembrane region" description="Helical" evidence="6">
    <location>
        <begin position="482"/>
        <end position="503"/>
    </location>
</feature>
<evidence type="ECO:0000313" key="7">
    <source>
        <dbReference type="EMBL" id="OVF07124.1"/>
    </source>
</evidence>
<keyword evidence="4 6" id="KW-0472">Membrane</keyword>
<evidence type="ECO:0000256" key="5">
    <source>
        <dbReference type="SAM" id="MobiDB-lite"/>
    </source>
</evidence>
<feature type="transmembrane region" description="Helical" evidence="6">
    <location>
        <begin position="348"/>
        <end position="367"/>
    </location>
</feature>
<evidence type="ECO:0000256" key="3">
    <source>
        <dbReference type="ARBA" id="ARBA00022989"/>
    </source>
</evidence>
<feature type="transmembrane region" description="Helical" evidence="6">
    <location>
        <begin position="55"/>
        <end position="80"/>
    </location>
</feature>
<keyword evidence="2 6" id="KW-0812">Transmembrane</keyword>
<feature type="transmembrane region" description="Helical" evidence="6">
    <location>
        <begin position="540"/>
        <end position="563"/>
    </location>
</feature>
<dbReference type="EMBL" id="LYUB02000015">
    <property type="protein sequence ID" value="OVF07124.1"/>
    <property type="molecule type" value="Genomic_DNA"/>
</dbReference>
<accession>A0AA91PX36</accession>
<reference evidence="7 8" key="1">
    <citation type="submission" date="2017-04" db="EMBL/GenBank/DDBJ databases">
        <title>Draft genome of the yeast Clavispora lusitaniae type strain CBS 6936.</title>
        <authorList>
            <person name="Durrens P."/>
            <person name="Klopp C."/>
            <person name="Biteau N."/>
            <person name="Fitton-Ouhabi V."/>
            <person name="Dementhon K."/>
            <person name="Accoceberry I."/>
            <person name="Sherman D.J."/>
            <person name="Noel T."/>
        </authorList>
    </citation>
    <scope>NUCLEOTIDE SEQUENCE [LARGE SCALE GENOMIC DNA]</scope>
    <source>
        <strain evidence="7 8">CBS 6936</strain>
    </source>
</reference>
<name>A0AA91PX36_CLALS</name>
<evidence type="ECO:0000256" key="1">
    <source>
        <dbReference type="ARBA" id="ARBA00004141"/>
    </source>
</evidence>
<evidence type="ECO:0000313" key="8">
    <source>
        <dbReference type="Proteomes" id="UP000195602"/>
    </source>
</evidence>
<dbReference type="GO" id="GO:0016020">
    <property type="term" value="C:membrane"/>
    <property type="evidence" value="ECO:0007669"/>
    <property type="project" value="UniProtKB-SubCell"/>
</dbReference>
<feature type="transmembrane region" description="Helical" evidence="6">
    <location>
        <begin position="322"/>
        <end position="342"/>
    </location>
</feature>
<evidence type="ECO:0000256" key="2">
    <source>
        <dbReference type="ARBA" id="ARBA00022692"/>
    </source>
</evidence>
<proteinExistence type="predicted"/>
<dbReference type="Pfam" id="PF04172">
    <property type="entry name" value="LrgB"/>
    <property type="match status" value="1"/>
</dbReference>
<dbReference type="PANTHER" id="PTHR30249:SF0">
    <property type="entry name" value="PLASTIDAL GLYCOLATE_GLYCERATE TRANSLOCATOR 1, CHLOROPLASTIC"/>
    <property type="match status" value="1"/>
</dbReference>
<sequence>MSKAHEILKGVGYGLWYSQHHIIHSFVIIPFGIIVLFAILYGFNVLLADVFKIQFPASVLGMLINLLVLCALGSLSSLAVQKSGPNPTWKTKIGLSAQWILEHYLTIIKPSMNFSLKWINVFFIPSFIILPLSEHITFIECLKIAAVFVIGGIFLMVFDVYLILGLKFILKKIGIYSFDLDKSESAVSEDEEDDEELELFNLNKPYTSTRDDITTIDMSSLRATKTEPATKTRSLSVSENPFSDQNNADPAIRRISTSAGVVPNPSESASNQTNIFSSEHSPANPSPPPSESIAPASSKDENAHLSHLSPLSQKTTIFVANYIDWFLYLLLFFVSLPFYYVSSIHVMLPYHLGLTVIAYYLALLIPMKFPKSKKFAHPILISTAEILFVCFIGSLIYHKGSPKGFLDDLRFYKTGKNYLNLFSGKALYDNGEKVPQKFLDEHFTSEPLWPGCGDILSSLMDISIVSLSLPMFTHKKDFIKNFWVLMPPLLISMVLTFFCYPIICFKIGISSERSIGFIGRSVTLALGTPLIGALGGSVALMAVCTILSGICGVLIGDAFFNLLRVPSNDFVTRGVTLGINCGAIATAHLLNVDPRAASMSSLSFSVFGTIMIILASIGAVRDLIRSWAGL</sequence>
<feature type="transmembrane region" description="Helical" evidence="6">
    <location>
        <begin position="515"/>
        <end position="534"/>
    </location>
</feature>
<keyword evidence="3 6" id="KW-1133">Transmembrane helix</keyword>
<dbReference type="PANTHER" id="PTHR30249">
    <property type="entry name" value="PUTATIVE SEROTONIN TRANSPORTER"/>
    <property type="match status" value="1"/>
</dbReference>
<dbReference type="KEGG" id="clus:A9F13_15g01012"/>
<gene>
    <name evidence="7" type="ORF">A9F13_15g01012</name>
</gene>
<dbReference type="InterPro" id="IPR007300">
    <property type="entry name" value="CidB/LrgB"/>
</dbReference>
<dbReference type="Proteomes" id="UP000195602">
    <property type="component" value="Unassembled WGS sequence"/>
</dbReference>
<feature type="transmembrane region" description="Helical" evidence="6">
    <location>
        <begin position="21"/>
        <end position="43"/>
    </location>
</feature>
<feature type="compositionally biased region" description="Polar residues" evidence="5">
    <location>
        <begin position="231"/>
        <end position="248"/>
    </location>
</feature>